<dbReference type="InterPro" id="IPR010730">
    <property type="entry name" value="HET"/>
</dbReference>
<organism evidence="2 3">
    <name type="scientific">Massarina eburnea CBS 473.64</name>
    <dbReference type="NCBI Taxonomy" id="1395130"/>
    <lineage>
        <taxon>Eukaryota</taxon>
        <taxon>Fungi</taxon>
        <taxon>Dikarya</taxon>
        <taxon>Ascomycota</taxon>
        <taxon>Pezizomycotina</taxon>
        <taxon>Dothideomycetes</taxon>
        <taxon>Pleosporomycetidae</taxon>
        <taxon>Pleosporales</taxon>
        <taxon>Massarineae</taxon>
        <taxon>Massarinaceae</taxon>
        <taxon>Massarina</taxon>
    </lineage>
</organism>
<dbReference type="EMBL" id="MU006796">
    <property type="protein sequence ID" value="KAF2636751.1"/>
    <property type="molecule type" value="Genomic_DNA"/>
</dbReference>
<evidence type="ECO:0000313" key="3">
    <source>
        <dbReference type="Proteomes" id="UP000799753"/>
    </source>
</evidence>
<accession>A0A6A6RQ92</accession>
<name>A0A6A6RQ92_9PLEO</name>
<dbReference type="OrthoDB" id="194358at2759"/>
<sequence>SWKDPLQCDMEVVSLADNPDFFALSYVWGKDPEDYEILIGGHILQTRPNLYTALRRIRAHTKGATRALWVDALCIDQANTRERNHQVDFMADIYSNCSQCLVWLG</sequence>
<keyword evidence="3" id="KW-1185">Reference proteome</keyword>
<feature type="non-terminal residue" evidence="2">
    <location>
        <position position="1"/>
    </location>
</feature>
<dbReference type="Pfam" id="PF06985">
    <property type="entry name" value="HET"/>
    <property type="match status" value="1"/>
</dbReference>
<dbReference type="AlphaFoldDB" id="A0A6A6RQ92"/>
<feature type="domain" description="Heterokaryon incompatibility" evidence="1">
    <location>
        <begin position="21"/>
        <end position="105"/>
    </location>
</feature>
<proteinExistence type="predicted"/>
<reference evidence="2" key="1">
    <citation type="journal article" date="2020" name="Stud. Mycol.">
        <title>101 Dothideomycetes genomes: a test case for predicting lifestyles and emergence of pathogens.</title>
        <authorList>
            <person name="Haridas S."/>
            <person name="Albert R."/>
            <person name="Binder M."/>
            <person name="Bloem J."/>
            <person name="Labutti K."/>
            <person name="Salamov A."/>
            <person name="Andreopoulos B."/>
            <person name="Baker S."/>
            <person name="Barry K."/>
            <person name="Bills G."/>
            <person name="Bluhm B."/>
            <person name="Cannon C."/>
            <person name="Castanera R."/>
            <person name="Culley D."/>
            <person name="Daum C."/>
            <person name="Ezra D."/>
            <person name="Gonzalez J."/>
            <person name="Henrissat B."/>
            <person name="Kuo A."/>
            <person name="Liang C."/>
            <person name="Lipzen A."/>
            <person name="Lutzoni F."/>
            <person name="Magnuson J."/>
            <person name="Mondo S."/>
            <person name="Nolan M."/>
            <person name="Ohm R."/>
            <person name="Pangilinan J."/>
            <person name="Park H.-J."/>
            <person name="Ramirez L."/>
            <person name="Alfaro M."/>
            <person name="Sun H."/>
            <person name="Tritt A."/>
            <person name="Yoshinaga Y."/>
            <person name="Zwiers L.-H."/>
            <person name="Turgeon B."/>
            <person name="Goodwin S."/>
            <person name="Spatafora J."/>
            <person name="Crous P."/>
            <person name="Grigoriev I."/>
        </authorList>
    </citation>
    <scope>NUCLEOTIDE SEQUENCE</scope>
    <source>
        <strain evidence="2">CBS 473.64</strain>
    </source>
</reference>
<protein>
    <recommendedName>
        <fullName evidence="1">Heterokaryon incompatibility domain-containing protein</fullName>
    </recommendedName>
</protein>
<dbReference type="InterPro" id="IPR052895">
    <property type="entry name" value="HetReg/Transcr_Mod"/>
</dbReference>
<evidence type="ECO:0000313" key="2">
    <source>
        <dbReference type="EMBL" id="KAF2636751.1"/>
    </source>
</evidence>
<feature type="non-terminal residue" evidence="2">
    <location>
        <position position="105"/>
    </location>
</feature>
<dbReference type="PANTHER" id="PTHR24148:SF73">
    <property type="entry name" value="HET DOMAIN PROTEIN (AFU_ORTHOLOGUE AFUA_8G01020)"/>
    <property type="match status" value="1"/>
</dbReference>
<dbReference type="Proteomes" id="UP000799753">
    <property type="component" value="Unassembled WGS sequence"/>
</dbReference>
<evidence type="ECO:0000259" key="1">
    <source>
        <dbReference type="Pfam" id="PF06985"/>
    </source>
</evidence>
<dbReference type="PANTHER" id="PTHR24148">
    <property type="entry name" value="ANKYRIN REPEAT DOMAIN-CONTAINING PROTEIN 39 HOMOLOG-RELATED"/>
    <property type="match status" value="1"/>
</dbReference>
<gene>
    <name evidence="2" type="ORF">P280DRAFT_364566</name>
</gene>